<dbReference type="InterPro" id="IPR029056">
    <property type="entry name" value="Ribokinase-like"/>
</dbReference>
<evidence type="ECO:0000256" key="6">
    <source>
        <dbReference type="ARBA" id="ARBA00022741"/>
    </source>
</evidence>
<comment type="similarity">
    <text evidence="12">Belongs to the carbohydrate kinase PfkB family. Ribokinase subfamily.</text>
</comment>
<feature type="binding site" evidence="12">
    <location>
        <position position="289"/>
    </location>
    <ligand>
        <name>K(+)</name>
        <dbReference type="ChEBI" id="CHEBI:29103"/>
    </ligand>
</feature>
<keyword evidence="7 12" id="KW-0418">Kinase</keyword>
<feature type="binding site" evidence="12">
    <location>
        <begin position="251"/>
        <end position="252"/>
    </location>
    <ligand>
        <name>ATP</name>
        <dbReference type="ChEBI" id="CHEBI:30616"/>
    </ligand>
</feature>
<proteinExistence type="inferred from homology"/>
<evidence type="ECO:0000256" key="9">
    <source>
        <dbReference type="ARBA" id="ARBA00022842"/>
    </source>
</evidence>
<keyword evidence="12" id="KW-0963">Cytoplasm</keyword>
<keyword evidence="8 12" id="KW-0067">ATP-binding</keyword>
<dbReference type="EC" id="2.7.1.15" evidence="2 12"/>
<dbReference type="Pfam" id="PF00294">
    <property type="entry name" value="PfkB"/>
    <property type="match status" value="1"/>
</dbReference>
<comment type="caution">
    <text evidence="14">The sequence shown here is derived from an EMBL/GenBank/DDBJ whole genome shotgun (WGS) entry which is preliminary data.</text>
</comment>
<comment type="activity regulation">
    <text evidence="12">Activated by a monovalent cation that binds near, but not in, the active site. The most likely occupant of the site in vivo is potassium. Ion binding induces a conformational change that may alter substrate affinity.</text>
</comment>
<evidence type="ECO:0000313" key="15">
    <source>
        <dbReference type="Proteomes" id="UP001519307"/>
    </source>
</evidence>
<protein>
    <recommendedName>
        <fullName evidence="3 12">Ribokinase</fullName>
        <shortName evidence="12">RK</shortName>
        <ecNumber evidence="2 12">2.7.1.15</ecNumber>
    </recommendedName>
</protein>
<feature type="binding site" evidence="12">
    <location>
        <position position="252"/>
    </location>
    <ligand>
        <name>substrate</name>
    </ligand>
</feature>
<keyword evidence="6 12" id="KW-0547">Nucleotide-binding</keyword>
<feature type="active site" description="Proton acceptor" evidence="12">
    <location>
        <position position="252"/>
    </location>
</feature>
<dbReference type="PROSITE" id="PS00584">
    <property type="entry name" value="PFKB_KINASES_2"/>
    <property type="match status" value="1"/>
</dbReference>
<keyword evidence="9 12" id="KW-0460">Magnesium</keyword>
<keyword evidence="15" id="KW-1185">Reference proteome</keyword>
<dbReference type="InterPro" id="IPR011877">
    <property type="entry name" value="Ribokinase"/>
</dbReference>
<evidence type="ECO:0000256" key="3">
    <source>
        <dbReference type="ARBA" id="ARBA00016943"/>
    </source>
</evidence>
<evidence type="ECO:0000256" key="10">
    <source>
        <dbReference type="ARBA" id="ARBA00022958"/>
    </source>
</evidence>
<evidence type="ECO:0000256" key="12">
    <source>
        <dbReference type="HAMAP-Rule" id="MF_01987"/>
    </source>
</evidence>
<dbReference type="Gene3D" id="3.40.1190.20">
    <property type="match status" value="1"/>
</dbReference>
<comment type="catalytic activity">
    <reaction evidence="12">
        <text>D-ribose + ATP = D-ribose 5-phosphate + ADP + H(+)</text>
        <dbReference type="Rhea" id="RHEA:13697"/>
        <dbReference type="ChEBI" id="CHEBI:15378"/>
        <dbReference type="ChEBI" id="CHEBI:30616"/>
        <dbReference type="ChEBI" id="CHEBI:47013"/>
        <dbReference type="ChEBI" id="CHEBI:78346"/>
        <dbReference type="ChEBI" id="CHEBI:456216"/>
        <dbReference type="EC" id="2.7.1.15"/>
    </reaction>
</comment>
<dbReference type="PANTHER" id="PTHR10584">
    <property type="entry name" value="SUGAR KINASE"/>
    <property type="match status" value="1"/>
</dbReference>
<feature type="binding site" evidence="12">
    <location>
        <position position="248"/>
    </location>
    <ligand>
        <name>K(+)</name>
        <dbReference type="ChEBI" id="CHEBI:29103"/>
    </ligand>
</feature>
<dbReference type="CDD" id="cd01174">
    <property type="entry name" value="ribokinase"/>
    <property type="match status" value="1"/>
</dbReference>
<evidence type="ECO:0000256" key="4">
    <source>
        <dbReference type="ARBA" id="ARBA00022679"/>
    </source>
</evidence>
<dbReference type="GO" id="GO:0004747">
    <property type="term" value="F:ribokinase activity"/>
    <property type="evidence" value="ECO:0007669"/>
    <property type="project" value="UniProtKB-EC"/>
</dbReference>
<keyword evidence="5 12" id="KW-0479">Metal-binding</keyword>
<dbReference type="PANTHER" id="PTHR10584:SF166">
    <property type="entry name" value="RIBOKINASE"/>
    <property type="match status" value="1"/>
</dbReference>
<accession>A0ABS4KTZ0</accession>
<feature type="binding site" evidence="12">
    <location>
        <position position="295"/>
    </location>
    <ligand>
        <name>K(+)</name>
        <dbReference type="ChEBI" id="CHEBI:29103"/>
    </ligand>
</feature>
<dbReference type="PRINTS" id="PR00990">
    <property type="entry name" value="RIBOKINASE"/>
</dbReference>
<feature type="binding site" evidence="12">
    <location>
        <position position="286"/>
    </location>
    <ligand>
        <name>K(+)</name>
        <dbReference type="ChEBI" id="CHEBI:29103"/>
    </ligand>
</feature>
<dbReference type="InterPro" id="IPR002173">
    <property type="entry name" value="Carboh/pur_kinase_PfkB_CS"/>
</dbReference>
<comment type="subunit">
    <text evidence="12">Homodimer.</text>
</comment>
<evidence type="ECO:0000259" key="13">
    <source>
        <dbReference type="Pfam" id="PF00294"/>
    </source>
</evidence>
<feature type="binding site" evidence="12">
    <location>
        <begin position="220"/>
        <end position="225"/>
    </location>
    <ligand>
        <name>ATP</name>
        <dbReference type="ChEBI" id="CHEBI:30616"/>
    </ligand>
</feature>
<dbReference type="NCBIfam" id="TIGR02152">
    <property type="entry name" value="D_ribokin_bact"/>
    <property type="match status" value="1"/>
</dbReference>
<comment type="subcellular location">
    <subcellularLocation>
        <location evidence="12">Cytoplasm</location>
    </subcellularLocation>
</comment>
<feature type="binding site" evidence="12">
    <location>
        <position position="140"/>
    </location>
    <ligand>
        <name>substrate</name>
    </ligand>
</feature>
<comment type="similarity">
    <text evidence="1">Belongs to the carbohydrate kinase pfkB family.</text>
</comment>
<evidence type="ECO:0000256" key="8">
    <source>
        <dbReference type="ARBA" id="ARBA00022840"/>
    </source>
</evidence>
<evidence type="ECO:0000256" key="1">
    <source>
        <dbReference type="ARBA" id="ARBA00005380"/>
    </source>
</evidence>
<feature type="binding site" evidence="12">
    <location>
        <begin position="39"/>
        <end position="43"/>
    </location>
    <ligand>
        <name>substrate</name>
    </ligand>
</feature>
<evidence type="ECO:0000256" key="7">
    <source>
        <dbReference type="ARBA" id="ARBA00022777"/>
    </source>
</evidence>
<dbReference type="InterPro" id="IPR002139">
    <property type="entry name" value="Ribo/fructo_kinase"/>
</dbReference>
<feature type="binding site" evidence="12">
    <location>
        <position position="246"/>
    </location>
    <ligand>
        <name>K(+)</name>
        <dbReference type="ChEBI" id="CHEBI:29103"/>
    </ligand>
</feature>
<evidence type="ECO:0000256" key="11">
    <source>
        <dbReference type="ARBA" id="ARBA00023277"/>
    </source>
</evidence>
<comment type="caution">
    <text evidence="12">Lacks conserved residue(s) required for the propagation of feature annotation.</text>
</comment>
<keyword evidence="4 12" id="KW-0808">Transferase</keyword>
<dbReference type="SUPFAM" id="SSF53613">
    <property type="entry name" value="Ribokinase-like"/>
    <property type="match status" value="1"/>
</dbReference>
<feature type="binding site" evidence="12">
    <location>
        <position position="184"/>
    </location>
    <ligand>
        <name>ATP</name>
        <dbReference type="ChEBI" id="CHEBI:30616"/>
    </ligand>
</feature>
<dbReference type="InterPro" id="IPR011611">
    <property type="entry name" value="PfkB_dom"/>
</dbReference>
<comment type="pathway">
    <text evidence="12">Carbohydrate metabolism; D-ribose degradation; D-ribose 5-phosphate from beta-D-ribopyranose: step 2/2.</text>
</comment>
<feature type="binding site" evidence="12">
    <location>
        <begin position="11"/>
        <end position="13"/>
    </location>
    <ligand>
        <name>substrate</name>
    </ligand>
</feature>
<dbReference type="Proteomes" id="UP001519307">
    <property type="component" value="Unassembled WGS sequence"/>
</dbReference>
<feature type="domain" description="Carbohydrate kinase PfkB" evidence="13">
    <location>
        <begin position="1"/>
        <end position="298"/>
    </location>
</feature>
<dbReference type="RefSeq" id="WP_209702723.1">
    <property type="nucleotide sequence ID" value="NZ_JAGGLM010000015.1"/>
</dbReference>
<name>A0ABS4KTZ0_9CLOT</name>
<feature type="binding site" evidence="12">
    <location>
        <position position="291"/>
    </location>
    <ligand>
        <name>K(+)</name>
        <dbReference type="ChEBI" id="CHEBI:29103"/>
    </ligand>
</feature>
<organism evidence="14 15">
    <name type="scientific">Clostridium algifaecis</name>
    <dbReference type="NCBI Taxonomy" id="1472040"/>
    <lineage>
        <taxon>Bacteria</taxon>
        <taxon>Bacillati</taxon>
        <taxon>Bacillota</taxon>
        <taxon>Clostridia</taxon>
        <taxon>Eubacteriales</taxon>
        <taxon>Clostridiaceae</taxon>
        <taxon>Clostridium</taxon>
    </lineage>
</organism>
<dbReference type="HAMAP" id="MF_01987">
    <property type="entry name" value="Ribokinase"/>
    <property type="match status" value="1"/>
</dbReference>
<keyword evidence="11 12" id="KW-0119">Carbohydrate metabolism</keyword>
<evidence type="ECO:0000256" key="5">
    <source>
        <dbReference type="ARBA" id="ARBA00022723"/>
    </source>
</evidence>
<comment type="function">
    <text evidence="12">Catalyzes the phosphorylation of ribose at O-5 in a reaction requiring ATP and magnesium. The resulting D-ribose-5-phosphate can then be used either for sythesis of nucleotides, histidine, and tryptophan, or as a component of the pentose phosphate pathway.</text>
</comment>
<gene>
    <name evidence="12" type="primary">rbsK</name>
    <name evidence="14" type="ORF">J2Z42_002216</name>
</gene>
<reference evidence="14 15" key="1">
    <citation type="submission" date="2021-03" db="EMBL/GenBank/DDBJ databases">
        <title>Genomic Encyclopedia of Type Strains, Phase IV (KMG-IV): sequencing the most valuable type-strain genomes for metagenomic binning, comparative biology and taxonomic classification.</title>
        <authorList>
            <person name="Goeker M."/>
        </authorList>
    </citation>
    <scope>NUCLEOTIDE SEQUENCE [LARGE SCALE GENOMIC DNA]</scope>
    <source>
        <strain evidence="14 15">DSM 28783</strain>
    </source>
</reference>
<evidence type="ECO:0000256" key="2">
    <source>
        <dbReference type="ARBA" id="ARBA00012035"/>
    </source>
</evidence>
<feature type="binding site" evidence="12">
    <location>
        <position position="280"/>
    </location>
    <ligand>
        <name>ATP</name>
        <dbReference type="ChEBI" id="CHEBI:30616"/>
    </ligand>
</feature>
<dbReference type="EMBL" id="JAGGLM010000015">
    <property type="protein sequence ID" value="MBP2033513.1"/>
    <property type="molecule type" value="Genomic_DNA"/>
</dbReference>
<comment type="cofactor">
    <cofactor evidence="12">
        <name>Mg(2+)</name>
        <dbReference type="ChEBI" id="CHEBI:18420"/>
    </cofactor>
    <text evidence="12">Requires a divalent cation, most likely magnesium in vivo, as an electrophilic catalyst to aid phosphoryl group transfer. It is the chelate of the metal and the nucleotide that is the actual substrate.</text>
</comment>
<evidence type="ECO:0000313" key="14">
    <source>
        <dbReference type="EMBL" id="MBP2033513.1"/>
    </source>
</evidence>
<keyword evidence="10 12" id="KW-0630">Potassium</keyword>
<sequence length="307" mass="32837">MNKVCFLGSINMDVVIKVDSMPKEGQTILADDIKKNNGGKGANQAVAARRSGAETYIIGKVGKDENGNVLTKELLDDKIDMTYVVKDNDKPTGTAIITVNNNGNNSIIVISGANMTISQNQILKAESIIKKCDILGTQLETPIEAAKAAFKLAKKHGKLTVLNPSPSKTLDEELIKNTDILVPNETEIFDLTGLKVDDIDSAKMAGEKFIKNGMKAVIVTLGEKGAAIITSNNAELIPAYKVKAVDTTAAGDSFLGALVSKIDTKNMTFENLKEAVKFGNQVASIVVQRKGAQPSIPSISEVNEIYK</sequence>